<organism evidence="1 2">
    <name type="scientific">Streptomyces nitrosporeus</name>
    <dbReference type="NCBI Taxonomy" id="28894"/>
    <lineage>
        <taxon>Bacteria</taxon>
        <taxon>Bacillati</taxon>
        <taxon>Actinomycetota</taxon>
        <taxon>Actinomycetes</taxon>
        <taxon>Kitasatosporales</taxon>
        <taxon>Streptomycetaceae</taxon>
        <taxon>Streptomyces</taxon>
    </lineage>
</organism>
<protein>
    <submittedName>
        <fullName evidence="1">Uncharacterized protein</fullName>
    </submittedName>
</protein>
<reference evidence="1 2" key="1">
    <citation type="submission" date="2017-09" db="EMBL/GenBank/DDBJ databases">
        <authorList>
            <person name="Lee N."/>
            <person name="Cho B.-K."/>
        </authorList>
    </citation>
    <scope>NUCLEOTIDE SEQUENCE [LARGE SCALE GENOMIC DNA]</scope>
    <source>
        <strain evidence="1 2">ATCC 12769</strain>
    </source>
</reference>
<dbReference type="EMBL" id="CP023702">
    <property type="protein sequence ID" value="QEU70982.1"/>
    <property type="molecule type" value="Genomic_DNA"/>
</dbReference>
<accession>A0A5J6F4E0</accession>
<dbReference type="KEGG" id="snk:CP967_02550"/>
<dbReference type="AlphaFoldDB" id="A0A5J6F4E0"/>
<gene>
    <name evidence="1" type="ORF">CP967_02550</name>
</gene>
<dbReference type="OrthoDB" id="3214245at2"/>
<sequence length="87" mass="9530">MRLRFIGKAPESGDHGCPAVWVDEETDRIVVQGVTADAETTARTVKDSPLPAHEGVVWLPPRMIPLLRKALDGIAEPEQLHRIDPVG</sequence>
<name>A0A5J6F4E0_9ACTN</name>
<evidence type="ECO:0000313" key="2">
    <source>
        <dbReference type="Proteomes" id="UP000326178"/>
    </source>
</evidence>
<keyword evidence="2" id="KW-1185">Reference proteome</keyword>
<evidence type="ECO:0000313" key="1">
    <source>
        <dbReference type="EMBL" id="QEU70982.1"/>
    </source>
</evidence>
<dbReference type="Proteomes" id="UP000326178">
    <property type="component" value="Chromosome"/>
</dbReference>
<proteinExistence type="predicted"/>